<protein>
    <submittedName>
        <fullName evidence="3">Uncharacterized protein</fullName>
    </submittedName>
</protein>
<dbReference type="AlphaFoldDB" id="A0A813HT47"/>
<name>A0A813HT47_POLGL</name>
<feature type="signal peptide" evidence="2">
    <location>
        <begin position="1"/>
        <end position="19"/>
    </location>
</feature>
<dbReference type="Pfam" id="PF09802">
    <property type="entry name" value="Sec66"/>
    <property type="match status" value="1"/>
</dbReference>
<feature type="chain" id="PRO_5032718442" evidence="2">
    <location>
        <begin position="20"/>
        <end position="240"/>
    </location>
</feature>
<evidence type="ECO:0000256" key="1">
    <source>
        <dbReference type="SAM" id="Coils"/>
    </source>
</evidence>
<evidence type="ECO:0000313" key="4">
    <source>
        <dbReference type="Proteomes" id="UP000654075"/>
    </source>
</evidence>
<feature type="non-terminal residue" evidence="3">
    <location>
        <position position="1"/>
    </location>
</feature>
<feature type="coiled-coil region" evidence="1">
    <location>
        <begin position="208"/>
        <end position="240"/>
    </location>
</feature>
<evidence type="ECO:0000313" key="3">
    <source>
        <dbReference type="EMBL" id="CAE8640680.1"/>
    </source>
</evidence>
<gene>
    <name evidence="3" type="ORF">PGLA1383_LOCUS55465</name>
</gene>
<dbReference type="EMBL" id="CAJNNV010032668">
    <property type="protein sequence ID" value="CAE8640680.1"/>
    <property type="molecule type" value="Genomic_DNA"/>
</dbReference>
<dbReference type="Proteomes" id="UP000654075">
    <property type="component" value="Unassembled WGS sequence"/>
</dbReference>
<keyword evidence="2" id="KW-0732">Signal</keyword>
<evidence type="ECO:0000256" key="2">
    <source>
        <dbReference type="SAM" id="SignalP"/>
    </source>
</evidence>
<accession>A0A813HT47</accession>
<comment type="caution">
    <text evidence="3">The sequence shown here is derived from an EMBL/GenBank/DDBJ whole genome shotgun (WGS) entry which is preliminary data.</text>
</comment>
<keyword evidence="4" id="KW-1185">Reference proteome</keyword>
<organism evidence="3 4">
    <name type="scientific">Polarella glacialis</name>
    <name type="common">Dinoflagellate</name>
    <dbReference type="NCBI Taxonomy" id="89957"/>
    <lineage>
        <taxon>Eukaryota</taxon>
        <taxon>Sar</taxon>
        <taxon>Alveolata</taxon>
        <taxon>Dinophyceae</taxon>
        <taxon>Suessiales</taxon>
        <taxon>Suessiaceae</taxon>
        <taxon>Polarella</taxon>
    </lineage>
</organism>
<proteinExistence type="predicted"/>
<dbReference type="GO" id="GO:0031204">
    <property type="term" value="P:post-translational protein targeting to membrane, translocation"/>
    <property type="evidence" value="ECO:0007669"/>
    <property type="project" value="InterPro"/>
</dbReference>
<dbReference type="OrthoDB" id="73168at2759"/>
<dbReference type="OMA" id="ECLEPQW"/>
<reference evidence="3" key="1">
    <citation type="submission" date="2021-02" db="EMBL/GenBank/DDBJ databases">
        <authorList>
            <person name="Dougan E. K."/>
            <person name="Rhodes N."/>
            <person name="Thang M."/>
            <person name="Chan C."/>
        </authorList>
    </citation>
    <scope>NUCLEOTIDE SEQUENCE</scope>
</reference>
<sequence length="240" mass="27787">MAVSAPIFVALFLLAVAAAASLMAYVAWKGAKPSEFYMEAVQETYGMELPEVEINAYFELKERMRLQKAPDAPGEGDEVPEGEEVDAWIREKMVPEERRVLQHALMRRLVASFDKLDTVQREKPGYWKLWRGKLCSEVFWASLVEAERLVSEEIDSCVHEADVLEPGWRQHIFSQAVQVWRMQKQAVDEKKEVKKAKETVKKDEVKEIRRKEHEIVQAVEDKAKQERQAAKAMEKLLREE</sequence>
<dbReference type="InterPro" id="IPR018624">
    <property type="entry name" value="Sec66"/>
</dbReference>
<keyword evidence="1" id="KW-0175">Coiled coil</keyword>
<dbReference type="GO" id="GO:0031207">
    <property type="term" value="C:Sec62/Sec63 complex"/>
    <property type="evidence" value="ECO:0007669"/>
    <property type="project" value="InterPro"/>
</dbReference>